<accession>A0A3G8M275</accession>
<dbReference type="Proteomes" id="UP000273982">
    <property type="component" value="Chromosome"/>
</dbReference>
<evidence type="ECO:0000313" key="2">
    <source>
        <dbReference type="Proteomes" id="UP000273982"/>
    </source>
</evidence>
<gene>
    <name evidence="1" type="ORF">EHO51_03110</name>
</gene>
<reference evidence="1 2" key="1">
    <citation type="submission" date="2018-11" db="EMBL/GenBank/DDBJ databases">
        <title>Genome squencing of methanotrophic bacteria isolated from alkaline groundwater in Korea.</title>
        <authorList>
            <person name="Nguyen L.N."/>
        </authorList>
    </citation>
    <scope>NUCLEOTIDE SEQUENCE [LARGE SCALE GENOMIC DNA]</scope>
    <source>
        <strain evidence="1 2">GW6</strain>
    </source>
</reference>
<proteinExistence type="predicted"/>
<name>A0A3G8M275_9HYPH</name>
<organism evidence="1 2">
    <name type="scientific">Methylocystis rosea</name>
    <dbReference type="NCBI Taxonomy" id="173366"/>
    <lineage>
        <taxon>Bacteria</taxon>
        <taxon>Pseudomonadati</taxon>
        <taxon>Pseudomonadota</taxon>
        <taxon>Alphaproteobacteria</taxon>
        <taxon>Hyphomicrobiales</taxon>
        <taxon>Methylocystaceae</taxon>
        <taxon>Methylocystis</taxon>
    </lineage>
</organism>
<sequence>MNMAAILAALPVVVLFLLTGLREVLPPRDDGEDVTELIISAPRQNQLLNLNQLFSADTICVVPPEANINEYIRRALPEKQISVPGDDDDYEDNVARWRIVASWDATRLVKVFHVWSTTTSKRKYPLELSDKDRDAPGAICSRRLLVKIETINGEATATVQ</sequence>
<dbReference type="AlphaFoldDB" id="A0A3G8M275"/>
<dbReference type="KEGG" id="mros:EHO51_03110"/>
<protein>
    <submittedName>
        <fullName evidence="1">Uncharacterized protein</fullName>
    </submittedName>
</protein>
<dbReference type="EMBL" id="CP034086">
    <property type="protein sequence ID" value="AZG75807.1"/>
    <property type="molecule type" value="Genomic_DNA"/>
</dbReference>
<evidence type="ECO:0000313" key="1">
    <source>
        <dbReference type="EMBL" id="AZG75807.1"/>
    </source>
</evidence>
<dbReference type="RefSeq" id="WP_124737658.1">
    <property type="nucleotide sequence ID" value="NZ_CP034086.1"/>
</dbReference>